<name>A0A183IJA1_9BILA</name>
<dbReference type="EMBL" id="UZAM01007899">
    <property type="protein sequence ID" value="VDP02067.1"/>
    <property type="molecule type" value="Genomic_DNA"/>
</dbReference>
<organism evidence="3">
    <name type="scientific">Soboliphyme baturini</name>
    <dbReference type="NCBI Taxonomy" id="241478"/>
    <lineage>
        <taxon>Eukaryota</taxon>
        <taxon>Metazoa</taxon>
        <taxon>Ecdysozoa</taxon>
        <taxon>Nematoda</taxon>
        <taxon>Enoplea</taxon>
        <taxon>Dorylaimia</taxon>
        <taxon>Dioctophymatida</taxon>
        <taxon>Dioctophymatoidea</taxon>
        <taxon>Soboliphymatidae</taxon>
        <taxon>Soboliphyme</taxon>
    </lineage>
</organism>
<keyword evidence="2" id="KW-1185">Reference proteome</keyword>
<accession>A0A183IJA1</accession>
<evidence type="ECO:0000313" key="3">
    <source>
        <dbReference type="WBParaSite" id="SBAD_0000386501-mRNA-1"/>
    </source>
</evidence>
<sequence length="222" mass="24538">MPGQDGCSLRTAAVDDEFQRGGGGGGGAVLTRADNLSRRLKFHLIRHGPCNHGGWKEQMRFPDHVAAPVESASHIGEGCYTAQSNMMVHQNIYGSIQSFVETRLKAKGHLEPCISKDSQNCGGMGSCVYCHKCYPNESYNRAFLKLIINGRSAGCEKAIKKGPNNLKMIFCMPTLGEFLNVTQMDINFWNNHIARQVRIPTDRSGNIKSCFPLLLATYLTDR</sequence>
<dbReference type="PANTHER" id="PTHR37976:SF2">
    <property type="entry name" value="PROTEIN CBG16925"/>
    <property type="match status" value="1"/>
</dbReference>
<reference evidence="1 2" key="2">
    <citation type="submission" date="2018-11" db="EMBL/GenBank/DDBJ databases">
        <authorList>
            <consortium name="Pathogen Informatics"/>
        </authorList>
    </citation>
    <scope>NUCLEOTIDE SEQUENCE [LARGE SCALE GENOMIC DNA]</scope>
</reference>
<dbReference type="WBParaSite" id="SBAD_0000386501-mRNA-1">
    <property type="protein sequence ID" value="SBAD_0000386501-mRNA-1"/>
    <property type="gene ID" value="SBAD_0000386501"/>
</dbReference>
<evidence type="ECO:0000313" key="1">
    <source>
        <dbReference type="EMBL" id="VDP02067.1"/>
    </source>
</evidence>
<dbReference type="PANTHER" id="PTHR37976">
    <property type="entry name" value="PROTEIN CBG16927"/>
    <property type="match status" value="1"/>
</dbReference>
<protein>
    <submittedName>
        <fullName evidence="1 3">Uncharacterized protein</fullName>
    </submittedName>
</protein>
<gene>
    <name evidence="1" type="ORF">SBAD_LOCUS3697</name>
</gene>
<reference evidence="3" key="1">
    <citation type="submission" date="2016-06" db="UniProtKB">
        <authorList>
            <consortium name="WormBaseParasite"/>
        </authorList>
    </citation>
    <scope>IDENTIFICATION</scope>
</reference>
<evidence type="ECO:0000313" key="2">
    <source>
        <dbReference type="Proteomes" id="UP000270296"/>
    </source>
</evidence>
<proteinExistence type="predicted"/>
<dbReference type="AlphaFoldDB" id="A0A183IJA1"/>
<dbReference type="Proteomes" id="UP000270296">
    <property type="component" value="Unassembled WGS sequence"/>
</dbReference>